<evidence type="ECO:0000313" key="9">
    <source>
        <dbReference type="EMBL" id="CAF4301020.1"/>
    </source>
</evidence>
<feature type="region of interest" description="Disordered" evidence="6">
    <location>
        <begin position="276"/>
        <end position="331"/>
    </location>
</feature>
<dbReference type="InterPro" id="IPR036236">
    <property type="entry name" value="Znf_C2H2_sf"/>
</dbReference>
<keyword evidence="1" id="KW-0479">Metal-binding</keyword>
<dbReference type="Pfam" id="PF00096">
    <property type="entry name" value="zf-C2H2"/>
    <property type="match status" value="2"/>
</dbReference>
<dbReference type="InterPro" id="IPR013087">
    <property type="entry name" value="Znf_C2H2_type"/>
</dbReference>
<feature type="compositionally biased region" description="Low complexity" evidence="6">
    <location>
        <begin position="356"/>
        <end position="370"/>
    </location>
</feature>
<evidence type="ECO:0000313" key="8">
    <source>
        <dbReference type="EMBL" id="CAF1513391.1"/>
    </source>
</evidence>
<gene>
    <name evidence="8" type="ORF">OVA965_LOCUS37470</name>
    <name evidence="9" type="ORF">TMI583_LOCUS38556</name>
</gene>
<evidence type="ECO:0000256" key="4">
    <source>
        <dbReference type="ARBA" id="ARBA00022833"/>
    </source>
</evidence>
<name>A0A8S2FPD9_9BILA</name>
<feature type="compositionally biased region" description="Polar residues" evidence="6">
    <location>
        <begin position="33"/>
        <end position="42"/>
    </location>
</feature>
<dbReference type="PROSITE" id="PS00028">
    <property type="entry name" value="ZINC_FINGER_C2H2_1"/>
    <property type="match status" value="4"/>
</dbReference>
<feature type="region of interest" description="Disordered" evidence="6">
    <location>
        <begin position="1"/>
        <end position="46"/>
    </location>
</feature>
<dbReference type="PROSITE" id="PS50157">
    <property type="entry name" value="ZINC_FINGER_C2H2_2"/>
    <property type="match status" value="3"/>
</dbReference>
<dbReference type="EMBL" id="CAJNOK010035441">
    <property type="protein sequence ID" value="CAF1513391.1"/>
    <property type="molecule type" value="Genomic_DNA"/>
</dbReference>
<feature type="region of interest" description="Disordered" evidence="6">
    <location>
        <begin position="190"/>
        <end position="235"/>
    </location>
</feature>
<keyword evidence="2" id="KW-0677">Repeat</keyword>
<dbReference type="InterPro" id="IPR050688">
    <property type="entry name" value="Zinc_finger/UBP_domain"/>
</dbReference>
<feature type="compositionally biased region" description="Low complexity" evidence="6">
    <location>
        <begin position="276"/>
        <end position="318"/>
    </location>
</feature>
<dbReference type="AlphaFoldDB" id="A0A8S2FPD9"/>
<dbReference type="SMART" id="SM00355">
    <property type="entry name" value="ZnF_C2H2"/>
    <property type="match status" value="5"/>
</dbReference>
<dbReference type="EMBL" id="CAJOBA010057531">
    <property type="protein sequence ID" value="CAF4301020.1"/>
    <property type="molecule type" value="Genomic_DNA"/>
</dbReference>
<feature type="compositionally biased region" description="Polar residues" evidence="6">
    <location>
        <begin position="1"/>
        <end position="15"/>
    </location>
</feature>
<feature type="domain" description="C2H2-type" evidence="7">
    <location>
        <begin position="395"/>
        <end position="422"/>
    </location>
</feature>
<keyword evidence="3 5" id="KW-0863">Zinc-finger</keyword>
<evidence type="ECO:0000256" key="6">
    <source>
        <dbReference type="SAM" id="MobiDB-lite"/>
    </source>
</evidence>
<dbReference type="PANTHER" id="PTHR24403">
    <property type="entry name" value="ZINC FINGER PROTEIN"/>
    <property type="match status" value="1"/>
</dbReference>
<dbReference type="GO" id="GO:0045944">
    <property type="term" value="P:positive regulation of transcription by RNA polymerase II"/>
    <property type="evidence" value="ECO:0007669"/>
    <property type="project" value="TreeGrafter"/>
</dbReference>
<feature type="compositionally biased region" description="Basic and acidic residues" evidence="6">
    <location>
        <begin position="16"/>
        <end position="31"/>
    </location>
</feature>
<dbReference type="FunFam" id="3.30.160.60:FF:000100">
    <property type="entry name" value="Zinc finger 45-like"/>
    <property type="match status" value="1"/>
</dbReference>
<proteinExistence type="predicted"/>
<dbReference type="PANTHER" id="PTHR24403:SF67">
    <property type="entry name" value="FI01116P-RELATED"/>
    <property type="match status" value="1"/>
</dbReference>
<accession>A0A8S2FPD9</accession>
<comment type="caution">
    <text evidence="8">The sequence shown here is derived from an EMBL/GenBank/DDBJ whole genome shotgun (WGS) entry which is preliminary data.</text>
</comment>
<dbReference type="Gene3D" id="3.30.160.60">
    <property type="entry name" value="Classic Zinc Finger"/>
    <property type="match status" value="3"/>
</dbReference>
<evidence type="ECO:0000313" key="10">
    <source>
        <dbReference type="Proteomes" id="UP000677228"/>
    </source>
</evidence>
<evidence type="ECO:0000256" key="1">
    <source>
        <dbReference type="ARBA" id="ARBA00022723"/>
    </source>
</evidence>
<organism evidence="8 10">
    <name type="scientific">Didymodactylos carnosus</name>
    <dbReference type="NCBI Taxonomy" id="1234261"/>
    <lineage>
        <taxon>Eukaryota</taxon>
        <taxon>Metazoa</taxon>
        <taxon>Spiralia</taxon>
        <taxon>Gnathifera</taxon>
        <taxon>Rotifera</taxon>
        <taxon>Eurotatoria</taxon>
        <taxon>Bdelloidea</taxon>
        <taxon>Philodinida</taxon>
        <taxon>Philodinidae</taxon>
        <taxon>Didymodactylos</taxon>
    </lineage>
</organism>
<evidence type="ECO:0000259" key="7">
    <source>
        <dbReference type="PROSITE" id="PS50157"/>
    </source>
</evidence>
<reference evidence="8" key="1">
    <citation type="submission" date="2021-02" db="EMBL/GenBank/DDBJ databases">
        <authorList>
            <person name="Nowell W R."/>
        </authorList>
    </citation>
    <scope>NUCLEOTIDE SEQUENCE</scope>
</reference>
<dbReference type="GO" id="GO:0005634">
    <property type="term" value="C:nucleus"/>
    <property type="evidence" value="ECO:0007669"/>
    <property type="project" value="TreeGrafter"/>
</dbReference>
<dbReference type="Proteomes" id="UP000677228">
    <property type="component" value="Unassembled WGS sequence"/>
</dbReference>
<protein>
    <recommendedName>
        <fullName evidence="7">C2H2-type domain-containing protein</fullName>
    </recommendedName>
</protein>
<sequence>MGDNNNNTYSNSEGSGDSREDDGVRHMHEDDTTTTSPPSHGWSSDEKENISPICQCCGKSFANQSNLRHHIEVIHNKTNKWRCTLCGKVCSSKSNLKVHFRVHVRVKVYYCKFCEYSCMHHSSIRDHLTKTHPDKQHSTLEPGYNFNAQAVPEPDQFNAVDFDPIEFVKQSNNTRHTLTPQNEIVTPRQLISPVAKKRKSDSNLVSRPKQQHAPLSFNQPPVPQQQFRRDAPTNQTYPFLPFPGFGLAYSPFALYSGLVPSSFLPMFNAVAEGSHTTTNTTTTTTTTTPSTIETHSTIVTTPSSNRSLRVSNSLKSSSPPVPKAAHQSHLQPTSSSAFIPYTYSVDGLLNLTIGSKASTSNDATTSSSTSPKKRRREKSIDKNLDEENDENKSSYPCHHCRLSFFDKQTFQLHSRLHTSNDNPWKCRICGEETKNDKEFLIHILKYNYHSLNKND</sequence>
<dbReference type="Proteomes" id="UP000682733">
    <property type="component" value="Unassembled WGS sequence"/>
</dbReference>
<dbReference type="SUPFAM" id="SSF57667">
    <property type="entry name" value="beta-beta-alpha zinc fingers"/>
    <property type="match status" value="3"/>
</dbReference>
<evidence type="ECO:0000256" key="5">
    <source>
        <dbReference type="PROSITE-ProRule" id="PRU00042"/>
    </source>
</evidence>
<feature type="region of interest" description="Disordered" evidence="6">
    <location>
        <begin position="356"/>
        <end position="394"/>
    </location>
</feature>
<evidence type="ECO:0000256" key="3">
    <source>
        <dbReference type="ARBA" id="ARBA00022771"/>
    </source>
</evidence>
<feature type="domain" description="C2H2-type" evidence="7">
    <location>
        <begin position="81"/>
        <end position="108"/>
    </location>
</feature>
<keyword evidence="4" id="KW-0862">Zinc</keyword>
<feature type="domain" description="C2H2-type" evidence="7">
    <location>
        <begin position="52"/>
        <end position="80"/>
    </location>
</feature>
<evidence type="ECO:0000256" key="2">
    <source>
        <dbReference type="ARBA" id="ARBA00022737"/>
    </source>
</evidence>
<dbReference type="GO" id="GO:0008270">
    <property type="term" value="F:zinc ion binding"/>
    <property type="evidence" value="ECO:0007669"/>
    <property type="project" value="UniProtKB-KW"/>
</dbReference>